<feature type="domain" description="Reverse transcriptase" evidence="1">
    <location>
        <begin position="263"/>
        <end position="348"/>
    </location>
</feature>
<evidence type="ECO:0000259" key="1">
    <source>
        <dbReference type="Pfam" id="PF00078"/>
    </source>
</evidence>
<dbReference type="EMBL" id="JAHRHJ020000011">
    <property type="protein sequence ID" value="KAH9296694.1"/>
    <property type="molecule type" value="Genomic_DNA"/>
</dbReference>
<sequence length="348" mass="39392">GFNFISIEAIPREQNLLADSIATSASRFTPNSELEDTNFTVSLRTEPLVRKIPTNSLLTHGEAEDDFSIMDHFDDDRVTLEYLNAYAELHLAHRIVDLSLIPHSSSYFGNPMVESPPQKDLDIYEIENGESLELPPAPPEFEEGNTSLIEETIDINIGTEEEPKILKLGSSLTPEEIEIHTQILKEHQKAFTFNYKEMTGIAPHVTVHNLVTKPDAKPIKQKSRPMKPKVALMVKEEVIKLLQVGFIKPIDYSQWVSNIVPVLKKNGKIRICIDFWDINKACPKDDFPLPSIDVIVDATTRFELLSLMDEFSGYNQIKISEQDQAKTTFITPWGTYCYVVMPFGLKNA</sequence>
<evidence type="ECO:0000313" key="3">
    <source>
        <dbReference type="Proteomes" id="UP000824469"/>
    </source>
</evidence>
<dbReference type="InterPro" id="IPR043502">
    <property type="entry name" value="DNA/RNA_pol_sf"/>
</dbReference>
<keyword evidence="3" id="KW-1185">Reference proteome</keyword>
<protein>
    <recommendedName>
        <fullName evidence="1">Reverse transcriptase domain-containing protein</fullName>
    </recommendedName>
</protein>
<reference evidence="2 3" key="1">
    <citation type="journal article" date="2021" name="Nat. Plants">
        <title>The Taxus genome provides insights into paclitaxel biosynthesis.</title>
        <authorList>
            <person name="Xiong X."/>
            <person name="Gou J."/>
            <person name="Liao Q."/>
            <person name="Li Y."/>
            <person name="Zhou Q."/>
            <person name="Bi G."/>
            <person name="Li C."/>
            <person name="Du R."/>
            <person name="Wang X."/>
            <person name="Sun T."/>
            <person name="Guo L."/>
            <person name="Liang H."/>
            <person name="Lu P."/>
            <person name="Wu Y."/>
            <person name="Zhang Z."/>
            <person name="Ro D.K."/>
            <person name="Shang Y."/>
            <person name="Huang S."/>
            <person name="Yan J."/>
        </authorList>
    </citation>
    <scope>NUCLEOTIDE SEQUENCE [LARGE SCALE GENOMIC DNA]</scope>
    <source>
        <strain evidence="2">Ta-2019</strain>
    </source>
</reference>
<comment type="caution">
    <text evidence="2">The sequence shown here is derived from an EMBL/GenBank/DDBJ whole genome shotgun (WGS) entry which is preliminary data.</text>
</comment>
<evidence type="ECO:0000313" key="2">
    <source>
        <dbReference type="EMBL" id="KAH9296694.1"/>
    </source>
</evidence>
<gene>
    <name evidence="2" type="ORF">KI387_044274</name>
</gene>
<dbReference type="CDD" id="cd01647">
    <property type="entry name" value="RT_LTR"/>
    <property type="match status" value="1"/>
</dbReference>
<dbReference type="InterPro" id="IPR053134">
    <property type="entry name" value="RNA-dir_DNA_polymerase"/>
</dbReference>
<proteinExistence type="predicted"/>
<accession>A0AA38F8P6</accession>
<feature type="non-terminal residue" evidence="2">
    <location>
        <position position="348"/>
    </location>
</feature>
<dbReference type="InterPro" id="IPR000477">
    <property type="entry name" value="RT_dom"/>
</dbReference>
<name>A0AA38F8P6_TAXCH</name>
<organism evidence="2 3">
    <name type="scientific">Taxus chinensis</name>
    <name type="common">Chinese yew</name>
    <name type="synonym">Taxus wallichiana var. chinensis</name>
    <dbReference type="NCBI Taxonomy" id="29808"/>
    <lineage>
        <taxon>Eukaryota</taxon>
        <taxon>Viridiplantae</taxon>
        <taxon>Streptophyta</taxon>
        <taxon>Embryophyta</taxon>
        <taxon>Tracheophyta</taxon>
        <taxon>Spermatophyta</taxon>
        <taxon>Pinopsida</taxon>
        <taxon>Pinidae</taxon>
        <taxon>Conifers II</taxon>
        <taxon>Cupressales</taxon>
        <taxon>Taxaceae</taxon>
        <taxon>Taxus</taxon>
    </lineage>
</organism>
<dbReference type="PANTHER" id="PTHR24559">
    <property type="entry name" value="TRANSPOSON TY3-I GAG-POL POLYPROTEIN"/>
    <property type="match status" value="1"/>
</dbReference>
<feature type="non-terminal residue" evidence="2">
    <location>
        <position position="1"/>
    </location>
</feature>
<dbReference type="Gene3D" id="3.10.10.10">
    <property type="entry name" value="HIV Type 1 Reverse Transcriptase, subunit A, domain 1"/>
    <property type="match status" value="1"/>
</dbReference>
<dbReference type="Proteomes" id="UP000824469">
    <property type="component" value="Unassembled WGS sequence"/>
</dbReference>
<dbReference type="PANTHER" id="PTHR24559:SF431">
    <property type="entry name" value="RNA-DIRECTED DNA POLYMERASE HOMOLOG"/>
    <property type="match status" value="1"/>
</dbReference>
<dbReference type="AlphaFoldDB" id="A0AA38F8P6"/>
<dbReference type="SUPFAM" id="SSF56672">
    <property type="entry name" value="DNA/RNA polymerases"/>
    <property type="match status" value="1"/>
</dbReference>
<dbReference type="Pfam" id="PF00078">
    <property type="entry name" value="RVT_1"/>
    <property type="match status" value="1"/>
</dbReference>